<dbReference type="STRING" id="314276.OS145_04915"/>
<comment type="similarity">
    <text evidence="3">Belongs to the uracil-DNA glycosylase (UDG) superfamily. UNG family.</text>
</comment>
<dbReference type="PANTHER" id="PTHR11264">
    <property type="entry name" value="URACIL-DNA GLYCOSYLASE"/>
    <property type="match status" value="1"/>
</dbReference>
<evidence type="ECO:0000259" key="9">
    <source>
        <dbReference type="Pfam" id="PF03167"/>
    </source>
</evidence>
<dbReference type="InterPro" id="IPR036895">
    <property type="entry name" value="Uracil-DNA_glycosylase-like_sf"/>
</dbReference>
<accession>A0A348WR80</accession>
<keyword evidence="7" id="KW-0378">Hydrolase</keyword>
<protein>
    <recommendedName>
        <fullName evidence="5">Uracil-DNA glycosylase</fullName>
        <ecNumber evidence="4">3.2.2.27</ecNumber>
    </recommendedName>
</protein>
<dbReference type="SUPFAM" id="SSF52141">
    <property type="entry name" value="Uracil-DNA glycosylase-like"/>
    <property type="match status" value="1"/>
</dbReference>
<evidence type="ECO:0000256" key="2">
    <source>
        <dbReference type="ARBA" id="ARBA00002631"/>
    </source>
</evidence>
<dbReference type="NCBIfam" id="NF003592">
    <property type="entry name" value="PRK05254.1-5"/>
    <property type="match status" value="1"/>
</dbReference>
<feature type="domain" description="Uracil-DNA glycosylase-like" evidence="9">
    <location>
        <begin position="9"/>
        <end position="106"/>
    </location>
</feature>
<evidence type="ECO:0000256" key="3">
    <source>
        <dbReference type="ARBA" id="ARBA00008184"/>
    </source>
</evidence>
<dbReference type="Proteomes" id="UP000262878">
    <property type="component" value="Unassembled WGS sequence"/>
</dbReference>
<organism evidence="10 11">
    <name type="scientific">Idiomarina baltica</name>
    <dbReference type="NCBI Taxonomy" id="190892"/>
    <lineage>
        <taxon>Bacteria</taxon>
        <taxon>Pseudomonadati</taxon>
        <taxon>Pseudomonadota</taxon>
        <taxon>Gammaproteobacteria</taxon>
        <taxon>Alteromonadales</taxon>
        <taxon>Idiomarinaceae</taxon>
        <taxon>Idiomarina</taxon>
    </lineage>
</organism>
<evidence type="ECO:0000256" key="7">
    <source>
        <dbReference type="ARBA" id="ARBA00022801"/>
    </source>
</evidence>
<evidence type="ECO:0000256" key="1">
    <source>
        <dbReference type="ARBA" id="ARBA00001400"/>
    </source>
</evidence>
<feature type="non-terminal residue" evidence="10">
    <location>
        <position position="1"/>
    </location>
</feature>
<evidence type="ECO:0000256" key="4">
    <source>
        <dbReference type="ARBA" id="ARBA00012030"/>
    </source>
</evidence>
<gene>
    <name evidence="10" type="ORF">DCR58_09720</name>
</gene>
<keyword evidence="6" id="KW-0227">DNA damage</keyword>
<evidence type="ECO:0000313" key="11">
    <source>
        <dbReference type="Proteomes" id="UP000262878"/>
    </source>
</evidence>
<dbReference type="EC" id="3.2.2.27" evidence="4"/>
<sequence length="123" mass="13642">APTQGDLTAWAQQGVLLLNTVLTVAQGQAHSHANWGWETFTDTVIERLANEYDNIVFMLWGAHAQKKAALIPDDKHCILKAPHPSPLSAHRGFFEAHHFVQANQYLMAHGRTPIQWAPGISVD</sequence>
<comment type="function">
    <text evidence="2">Excises uracil residues from the DNA which can arise as a result of misincorporation of dUMP residues by DNA polymerase or due to deamination of cytosine.</text>
</comment>
<dbReference type="GO" id="GO:0097510">
    <property type="term" value="P:base-excision repair, AP site formation via deaminated base removal"/>
    <property type="evidence" value="ECO:0007669"/>
    <property type="project" value="TreeGrafter"/>
</dbReference>
<dbReference type="Pfam" id="PF03167">
    <property type="entry name" value="UDG"/>
    <property type="match status" value="1"/>
</dbReference>
<evidence type="ECO:0000256" key="5">
    <source>
        <dbReference type="ARBA" id="ARBA00018429"/>
    </source>
</evidence>
<dbReference type="CDD" id="cd10027">
    <property type="entry name" value="UDG-F1-like"/>
    <property type="match status" value="1"/>
</dbReference>
<dbReference type="EMBL" id="DMUP01000237">
    <property type="protein sequence ID" value="HAR57042.1"/>
    <property type="molecule type" value="Genomic_DNA"/>
</dbReference>
<dbReference type="InterPro" id="IPR005122">
    <property type="entry name" value="Uracil-DNA_glycosylase-like"/>
</dbReference>
<name>A0A348WR80_9GAMM</name>
<evidence type="ECO:0000256" key="6">
    <source>
        <dbReference type="ARBA" id="ARBA00022763"/>
    </source>
</evidence>
<evidence type="ECO:0000313" key="10">
    <source>
        <dbReference type="EMBL" id="HAR57042.1"/>
    </source>
</evidence>
<proteinExistence type="inferred from homology"/>
<dbReference type="GO" id="GO:0004844">
    <property type="term" value="F:uracil DNA N-glycosylase activity"/>
    <property type="evidence" value="ECO:0007669"/>
    <property type="project" value="UniProtKB-EC"/>
</dbReference>
<dbReference type="PANTHER" id="PTHR11264:SF0">
    <property type="entry name" value="URACIL-DNA GLYCOSYLASE"/>
    <property type="match status" value="1"/>
</dbReference>
<comment type="caution">
    <text evidence="10">The sequence shown here is derived from an EMBL/GenBank/DDBJ whole genome shotgun (WGS) entry which is preliminary data.</text>
</comment>
<dbReference type="AlphaFoldDB" id="A0A348WR80"/>
<keyword evidence="8" id="KW-0234">DNA repair</keyword>
<evidence type="ECO:0000256" key="8">
    <source>
        <dbReference type="ARBA" id="ARBA00023204"/>
    </source>
</evidence>
<dbReference type="InterPro" id="IPR002043">
    <property type="entry name" value="UDG_fam1"/>
</dbReference>
<comment type="catalytic activity">
    <reaction evidence="1">
        <text>Hydrolyzes single-stranded DNA or mismatched double-stranded DNA and polynucleotides, releasing free uracil.</text>
        <dbReference type="EC" id="3.2.2.27"/>
    </reaction>
</comment>
<reference evidence="10 11" key="1">
    <citation type="journal article" date="2018" name="Nat. Biotechnol.">
        <title>A standardized bacterial taxonomy based on genome phylogeny substantially revises the tree of life.</title>
        <authorList>
            <person name="Parks D.H."/>
            <person name="Chuvochina M."/>
            <person name="Waite D.W."/>
            <person name="Rinke C."/>
            <person name="Skarshewski A."/>
            <person name="Chaumeil P.A."/>
            <person name="Hugenholtz P."/>
        </authorList>
    </citation>
    <scope>NUCLEOTIDE SEQUENCE [LARGE SCALE GENOMIC DNA]</scope>
    <source>
        <strain evidence="10">UBA9360</strain>
    </source>
</reference>
<dbReference type="Gene3D" id="3.40.470.10">
    <property type="entry name" value="Uracil-DNA glycosylase-like domain"/>
    <property type="match status" value="1"/>
</dbReference>